<evidence type="ECO:0000256" key="1">
    <source>
        <dbReference type="ARBA" id="ARBA00000085"/>
    </source>
</evidence>
<dbReference type="Gene3D" id="6.10.340.10">
    <property type="match status" value="1"/>
</dbReference>
<dbReference type="GO" id="GO:0000156">
    <property type="term" value="F:phosphorelay response regulator activity"/>
    <property type="evidence" value="ECO:0007669"/>
    <property type="project" value="TreeGrafter"/>
</dbReference>
<dbReference type="InterPro" id="IPR004358">
    <property type="entry name" value="Sig_transdc_His_kin-like_C"/>
</dbReference>
<accession>A0A1F7U510</accession>
<protein>
    <recommendedName>
        <fullName evidence="3">histidine kinase</fullName>
        <ecNumber evidence="3">2.7.13.3</ecNumber>
    </recommendedName>
</protein>
<keyword evidence="4" id="KW-0597">Phosphoprotein</keyword>
<dbReference type="SMART" id="SM00388">
    <property type="entry name" value="HisKA"/>
    <property type="match status" value="1"/>
</dbReference>
<dbReference type="SUPFAM" id="SSF55874">
    <property type="entry name" value="ATPase domain of HSP90 chaperone/DNA topoisomerase II/histidine kinase"/>
    <property type="match status" value="1"/>
</dbReference>
<keyword evidence="6 14" id="KW-0812">Transmembrane</keyword>
<dbReference type="InterPro" id="IPR000014">
    <property type="entry name" value="PAS"/>
</dbReference>
<evidence type="ECO:0000256" key="4">
    <source>
        <dbReference type="ARBA" id="ARBA00022553"/>
    </source>
</evidence>
<keyword evidence="8" id="KW-0418">Kinase</keyword>
<gene>
    <name evidence="19" type="ORF">A3C96_02285</name>
</gene>
<evidence type="ECO:0000259" key="17">
    <source>
        <dbReference type="PROSITE" id="PS50113"/>
    </source>
</evidence>
<keyword evidence="5" id="KW-0808">Transferase</keyword>
<dbReference type="GO" id="GO:0000155">
    <property type="term" value="F:phosphorelay sensor kinase activity"/>
    <property type="evidence" value="ECO:0007669"/>
    <property type="project" value="InterPro"/>
</dbReference>
<keyword evidence="7" id="KW-0547">Nucleotide-binding</keyword>
<dbReference type="CDD" id="cd06225">
    <property type="entry name" value="HAMP"/>
    <property type="match status" value="1"/>
</dbReference>
<feature type="transmembrane region" description="Helical" evidence="14">
    <location>
        <begin position="166"/>
        <end position="186"/>
    </location>
</feature>
<dbReference type="GO" id="GO:0016020">
    <property type="term" value="C:membrane"/>
    <property type="evidence" value="ECO:0007669"/>
    <property type="project" value="UniProtKB-SubCell"/>
</dbReference>
<dbReference type="NCBIfam" id="TIGR00229">
    <property type="entry name" value="sensory_box"/>
    <property type="match status" value="1"/>
</dbReference>
<dbReference type="SUPFAM" id="SSF47384">
    <property type="entry name" value="Homodimeric domain of signal transducing histidine kinase"/>
    <property type="match status" value="1"/>
</dbReference>
<dbReference type="Pfam" id="PF00989">
    <property type="entry name" value="PAS"/>
    <property type="match status" value="1"/>
</dbReference>
<dbReference type="PRINTS" id="PR00344">
    <property type="entry name" value="BCTRLSENSOR"/>
</dbReference>
<dbReference type="CDD" id="cd00075">
    <property type="entry name" value="HATPase"/>
    <property type="match status" value="1"/>
</dbReference>
<dbReference type="AlphaFoldDB" id="A0A1F7U510"/>
<name>A0A1F7U510_9BACT</name>
<dbReference type="PROSITE" id="PS50112">
    <property type="entry name" value="PAS"/>
    <property type="match status" value="1"/>
</dbReference>
<keyword evidence="13" id="KW-0175">Coiled coil</keyword>
<sequence length="612" mass="67609">MKIKTLLLLSSATLVVFTISIGSLVFFATRDTERLAAQGTQAEKLIAEVFELNSLAQDYVSRHEERPRVQWYLQFNRLSQRLDSPVLDDEPSRSYLTPLRSAMAGIKVSFDRLVAQSDAAATNSAIEKQLAGDLLVKTRRMISGIDELAKAAFRGRAEARSRTDRLIFVLLLLLVATTGTIAVILFRRIVAPIVKLQKGAEIIGRGNLTHRVGGDARDEIGQLSRAFDDMTAKLKRSHDNLEKKVKERTKELEDLSKQNRIMLESIGDGLIAIDKEWNITLWNPAAAKIAGWSKEEALGQPLRKIVRFVRRTDRTENALFISDAMMDGKVHFMEPNTVMIRKDGAELDVSDSAAPILDQKGAVKGAIVVFRDTSREKELERSRNDLVSLVTHELRGPASIIQGYVELIKERGGKTPAADQKKYIQGIYDANEKLVELANSLLTVFRVDFGDVVINPQPVDVAILGDKALKQLELPAAAKKLKIAKEYDEALPIINADKNLTELVFGNFLSNAVKYTPEGGRVRLEIRKRGAELHIVVSDTGLGIPKGQQAKIFEKFFRASNVKAISGVGVGLHVLKAMTERAGCRIGFESEEGKGSTFFVAIPVTGMIKVGT</sequence>
<dbReference type="GO" id="GO:0005524">
    <property type="term" value="F:ATP binding"/>
    <property type="evidence" value="ECO:0007669"/>
    <property type="project" value="UniProtKB-KW"/>
</dbReference>
<dbReference type="SUPFAM" id="SSF55785">
    <property type="entry name" value="PYP-like sensor domain (PAS domain)"/>
    <property type="match status" value="1"/>
</dbReference>
<dbReference type="CDD" id="cd00130">
    <property type="entry name" value="PAS"/>
    <property type="match status" value="1"/>
</dbReference>
<dbReference type="Pfam" id="PF02518">
    <property type="entry name" value="HATPase_c"/>
    <property type="match status" value="1"/>
</dbReference>
<feature type="domain" description="PAC" evidence="17">
    <location>
        <begin position="333"/>
        <end position="385"/>
    </location>
</feature>
<dbReference type="PROSITE" id="PS50885">
    <property type="entry name" value="HAMP"/>
    <property type="match status" value="1"/>
</dbReference>
<evidence type="ECO:0000256" key="10">
    <source>
        <dbReference type="ARBA" id="ARBA00022989"/>
    </source>
</evidence>
<feature type="transmembrane region" description="Helical" evidence="14">
    <location>
        <begin position="6"/>
        <end position="28"/>
    </location>
</feature>
<dbReference type="Pfam" id="PF00512">
    <property type="entry name" value="HisKA"/>
    <property type="match status" value="1"/>
</dbReference>
<dbReference type="SMART" id="SM00387">
    <property type="entry name" value="HATPase_c"/>
    <property type="match status" value="1"/>
</dbReference>
<dbReference type="SMART" id="SM00091">
    <property type="entry name" value="PAS"/>
    <property type="match status" value="1"/>
</dbReference>
<dbReference type="CDD" id="cd00082">
    <property type="entry name" value="HisKA"/>
    <property type="match status" value="1"/>
</dbReference>
<evidence type="ECO:0000313" key="19">
    <source>
        <dbReference type="EMBL" id="OGL73322.1"/>
    </source>
</evidence>
<comment type="catalytic activity">
    <reaction evidence="1">
        <text>ATP + protein L-histidine = ADP + protein N-phospho-L-histidine.</text>
        <dbReference type="EC" id="2.7.13.3"/>
    </reaction>
</comment>
<dbReference type="GO" id="GO:0007234">
    <property type="term" value="P:osmosensory signaling via phosphorelay pathway"/>
    <property type="evidence" value="ECO:0007669"/>
    <property type="project" value="TreeGrafter"/>
</dbReference>
<feature type="coiled-coil region" evidence="13">
    <location>
        <begin position="231"/>
        <end position="258"/>
    </location>
</feature>
<keyword evidence="10 14" id="KW-1133">Transmembrane helix</keyword>
<evidence type="ECO:0000256" key="2">
    <source>
        <dbReference type="ARBA" id="ARBA00004141"/>
    </source>
</evidence>
<dbReference type="InterPro" id="IPR003594">
    <property type="entry name" value="HATPase_dom"/>
</dbReference>
<dbReference type="SMART" id="SM00304">
    <property type="entry name" value="HAMP"/>
    <property type="match status" value="1"/>
</dbReference>
<dbReference type="Gene3D" id="3.30.565.10">
    <property type="entry name" value="Histidine kinase-like ATPase, C-terminal domain"/>
    <property type="match status" value="1"/>
</dbReference>
<dbReference type="InterPro" id="IPR036890">
    <property type="entry name" value="HATPase_C_sf"/>
</dbReference>
<evidence type="ECO:0000256" key="9">
    <source>
        <dbReference type="ARBA" id="ARBA00022840"/>
    </source>
</evidence>
<evidence type="ECO:0000256" key="3">
    <source>
        <dbReference type="ARBA" id="ARBA00012438"/>
    </source>
</evidence>
<evidence type="ECO:0000313" key="20">
    <source>
        <dbReference type="Proteomes" id="UP000177088"/>
    </source>
</evidence>
<evidence type="ECO:0000256" key="13">
    <source>
        <dbReference type="SAM" id="Coils"/>
    </source>
</evidence>
<evidence type="ECO:0000256" key="14">
    <source>
        <dbReference type="SAM" id="Phobius"/>
    </source>
</evidence>
<dbReference type="SUPFAM" id="SSF158472">
    <property type="entry name" value="HAMP domain-like"/>
    <property type="match status" value="1"/>
</dbReference>
<dbReference type="PROSITE" id="PS50109">
    <property type="entry name" value="HIS_KIN"/>
    <property type="match status" value="1"/>
</dbReference>
<feature type="domain" description="Histidine kinase" evidence="15">
    <location>
        <begin position="389"/>
        <end position="606"/>
    </location>
</feature>
<evidence type="ECO:0000256" key="7">
    <source>
        <dbReference type="ARBA" id="ARBA00022741"/>
    </source>
</evidence>
<dbReference type="InterPro" id="IPR003660">
    <property type="entry name" value="HAMP_dom"/>
</dbReference>
<feature type="domain" description="PAS" evidence="16">
    <location>
        <begin position="255"/>
        <end position="328"/>
    </location>
</feature>
<dbReference type="Pfam" id="PF00672">
    <property type="entry name" value="HAMP"/>
    <property type="match status" value="1"/>
</dbReference>
<evidence type="ECO:0000256" key="11">
    <source>
        <dbReference type="ARBA" id="ARBA00023012"/>
    </source>
</evidence>
<dbReference type="InterPro" id="IPR013767">
    <property type="entry name" value="PAS_fold"/>
</dbReference>
<proteinExistence type="predicted"/>
<evidence type="ECO:0000259" key="16">
    <source>
        <dbReference type="PROSITE" id="PS50112"/>
    </source>
</evidence>
<dbReference type="InterPro" id="IPR036097">
    <property type="entry name" value="HisK_dim/P_sf"/>
</dbReference>
<dbReference type="EC" id="2.7.13.3" evidence="3"/>
<dbReference type="EMBL" id="MGEA01000064">
    <property type="protein sequence ID" value="OGL73322.1"/>
    <property type="molecule type" value="Genomic_DNA"/>
</dbReference>
<dbReference type="GO" id="GO:0006355">
    <property type="term" value="P:regulation of DNA-templated transcription"/>
    <property type="evidence" value="ECO:0007669"/>
    <property type="project" value="InterPro"/>
</dbReference>
<keyword evidence="12 14" id="KW-0472">Membrane</keyword>
<dbReference type="InterPro" id="IPR000700">
    <property type="entry name" value="PAS-assoc_C"/>
</dbReference>
<evidence type="ECO:0000256" key="6">
    <source>
        <dbReference type="ARBA" id="ARBA00022692"/>
    </source>
</evidence>
<dbReference type="InterPro" id="IPR005467">
    <property type="entry name" value="His_kinase_dom"/>
</dbReference>
<evidence type="ECO:0000256" key="8">
    <source>
        <dbReference type="ARBA" id="ARBA00022777"/>
    </source>
</evidence>
<dbReference type="Proteomes" id="UP000177088">
    <property type="component" value="Unassembled WGS sequence"/>
</dbReference>
<feature type="domain" description="HAMP" evidence="18">
    <location>
        <begin position="187"/>
        <end position="239"/>
    </location>
</feature>
<keyword evidence="11" id="KW-0902">Two-component regulatory system</keyword>
<dbReference type="PANTHER" id="PTHR42878">
    <property type="entry name" value="TWO-COMPONENT HISTIDINE KINASE"/>
    <property type="match status" value="1"/>
</dbReference>
<dbReference type="InterPro" id="IPR003661">
    <property type="entry name" value="HisK_dim/P_dom"/>
</dbReference>
<dbReference type="PANTHER" id="PTHR42878:SF7">
    <property type="entry name" value="SENSOR HISTIDINE KINASE GLRK"/>
    <property type="match status" value="1"/>
</dbReference>
<evidence type="ECO:0000259" key="15">
    <source>
        <dbReference type="PROSITE" id="PS50109"/>
    </source>
</evidence>
<comment type="caution">
    <text evidence="19">The sequence shown here is derived from an EMBL/GenBank/DDBJ whole genome shotgun (WGS) entry which is preliminary data.</text>
</comment>
<dbReference type="InterPro" id="IPR050351">
    <property type="entry name" value="BphY/WalK/GraS-like"/>
</dbReference>
<evidence type="ECO:0000259" key="18">
    <source>
        <dbReference type="PROSITE" id="PS50885"/>
    </source>
</evidence>
<dbReference type="PROSITE" id="PS50113">
    <property type="entry name" value="PAC"/>
    <property type="match status" value="1"/>
</dbReference>
<evidence type="ECO:0000256" key="5">
    <source>
        <dbReference type="ARBA" id="ARBA00022679"/>
    </source>
</evidence>
<keyword evidence="9" id="KW-0067">ATP-binding</keyword>
<evidence type="ECO:0000256" key="12">
    <source>
        <dbReference type="ARBA" id="ARBA00023136"/>
    </source>
</evidence>
<reference evidence="19 20" key="1">
    <citation type="journal article" date="2016" name="Nat. Commun.">
        <title>Thousands of microbial genomes shed light on interconnected biogeochemical processes in an aquifer system.</title>
        <authorList>
            <person name="Anantharaman K."/>
            <person name="Brown C.T."/>
            <person name="Hug L.A."/>
            <person name="Sharon I."/>
            <person name="Castelle C.J."/>
            <person name="Probst A.J."/>
            <person name="Thomas B.C."/>
            <person name="Singh A."/>
            <person name="Wilkins M.J."/>
            <person name="Karaoz U."/>
            <person name="Brodie E.L."/>
            <person name="Williams K.H."/>
            <person name="Hubbard S.S."/>
            <person name="Banfield J.F."/>
        </authorList>
    </citation>
    <scope>NUCLEOTIDE SEQUENCE [LARGE SCALE GENOMIC DNA]</scope>
</reference>
<dbReference type="Gene3D" id="3.30.450.20">
    <property type="entry name" value="PAS domain"/>
    <property type="match status" value="1"/>
</dbReference>
<dbReference type="Gene3D" id="1.10.287.130">
    <property type="match status" value="1"/>
</dbReference>
<organism evidence="19 20">
    <name type="scientific">Candidatus Uhrbacteria bacterium RIFCSPHIGHO2_02_FULL_60_10</name>
    <dbReference type="NCBI Taxonomy" id="1802392"/>
    <lineage>
        <taxon>Bacteria</taxon>
        <taxon>Candidatus Uhriibacteriota</taxon>
    </lineage>
</organism>
<dbReference type="InterPro" id="IPR035965">
    <property type="entry name" value="PAS-like_dom_sf"/>
</dbReference>
<comment type="subcellular location">
    <subcellularLocation>
        <location evidence="2">Membrane</location>
        <topology evidence="2">Multi-pass membrane protein</topology>
    </subcellularLocation>
</comment>
<dbReference type="GO" id="GO:0030295">
    <property type="term" value="F:protein kinase activator activity"/>
    <property type="evidence" value="ECO:0007669"/>
    <property type="project" value="TreeGrafter"/>
</dbReference>